<evidence type="ECO:0000256" key="4">
    <source>
        <dbReference type="ARBA" id="ARBA00022840"/>
    </source>
</evidence>
<dbReference type="InterPro" id="IPR041679">
    <property type="entry name" value="DNA2/NAM7-like_C"/>
</dbReference>
<keyword evidence="2" id="KW-0378">Hydrolase</keyword>
<organism evidence="6 7">
    <name type="scientific">Helicobacter enhydrae</name>
    <dbReference type="NCBI Taxonomy" id="222136"/>
    <lineage>
        <taxon>Bacteria</taxon>
        <taxon>Pseudomonadati</taxon>
        <taxon>Campylobacterota</taxon>
        <taxon>Epsilonproteobacteria</taxon>
        <taxon>Campylobacterales</taxon>
        <taxon>Helicobacteraceae</taxon>
        <taxon>Helicobacter</taxon>
    </lineage>
</organism>
<dbReference type="STRING" id="222136.BBW65_06750"/>
<dbReference type="Proteomes" id="UP000092884">
    <property type="component" value="Chromosome"/>
</dbReference>
<dbReference type="GO" id="GO:0016787">
    <property type="term" value="F:hydrolase activity"/>
    <property type="evidence" value="ECO:0007669"/>
    <property type="project" value="UniProtKB-KW"/>
</dbReference>
<dbReference type="SUPFAM" id="SSF52540">
    <property type="entry name" value="P-loop containing nucleoside triphosphate hydrolases"/>
    <property type="match status" value="1"/>
</dbReference>
<protein>
    <recommendedName>
        <fullName evidence="5">DNA2/NAM7 helicase-like C-terminal domain-containing protein</fullName>
    </recommendedName>
</protein>
<name>A0A1B1U6W7_9HELI</name>
<dbReference type="Pfam" id="PF13245">
    <property type="entry name" value="AAA_19"/>
    <property type="match status" value="1"/>
</dbReference>
<reference evidence="7" key="1">
    <citation type="submission" date="2016-07" db="EMBL/GenBank/DDBJ databases">
        <authorList>
            <person name="Florea S."/>
            <person name="Webb J.S."/>
            <person name="Jaromczyk J."/>
            <person name="Schardl C.L."/>
        </authorList>
    </citation>
    <scope>NUCLEOTIDE SEQUENCE [LARGE SCALE GENOMIC DNA]</scope>
    <source>
        <strain evidence="7">MIT 01-6242</strain>
    </source>
</reference>
<dbReference type="CDD" id="cd18808">
    <property type="entry name" value="SF1_C_Upf1"/>
    <property type="match status" value="1"/>
</dbReference>
<evidence type="ECO:0000313" key="7">
    <source>
        <dbReference type="Proteomes" id="UP000092884"/>
    </source>
</evidence>
<dbReference type="InterPro" id="IPR047187">
    <property type="entry name" value="SF1_C_Upf1"/>
</dbReference>
<keyword evidence="7" id="KW-1185">Reference proteome</keyword>
<dbReference type="EMBL" id="CP016503">
    <property type="protein sequence ID" value="ANV98509.1"/>
    <property type="molecule type" value="Genomic_DNA"/>
</dbReference>
<evidence type="ECO:0000256" key="2">
    <source>
        <dbReference type="ARBA" id="ARBA00022801"/>
    </source>
</evidence>
<dbReference type="PANTHER" id="PTHR43788:SF8">
    <property type="entry name" value="DNA-BINDING PROTEIN SMUBP-2"/>
    <property type="match status" value="1"/>
</dbReference>
<dbReference type="PANTHER" id="PTHR43788">
    <property type="entry name" value="DNA2/NAM7 HELICASE FAMILY MEMBER"/>
    <property type="match status" value="1"/>
</dbReference>
<dbReference type="Gene3D" id="3.40.50.300">
    <property type="entry name" value="P-loop containing nucleotide triphosphate hydrolases"/>
    <property type="match status" value="2"/>
</dbReference>
<dbReference type="OrthoDB" id="9757917at2"/>
<sequence>MVNQELLIHSAQEYYQYLQDNQLGVEELRIKSKIPTLAGITIYLGQKIFGLDGLLVRFMQQDYAIGEEESIKVETYDEKGAILVLHIAEAQLLEQIHQNAHQLTLITDLKFLVANTRDFFAHFAIHLPSTPQQPLTPEELPTDRLSIEQQKAIGKIFSAPLSYIWGAPGTGKTQRVLFESVLILIKRQKKIAIIAPTNHALEQALKTIIKKADDLQISRNLFLRFGIPSLEFLSHFPEVCDSGSIRQDQLSLFTYNNSKDRIKEAKVFAMTLDGFIKRYANLKCQFDHIFLDECAFAPLIKAVSLCANSSPITMLGDHKQLMPVCEASPKDLELHPKIKLWNLNALFLETLFTHNQDEILNQKQLHFQHTQTSILRHTYRYGKNLAQILNDYIYHNKLSGEGHSQIWLCDTARFLDTQELSAANTPPSKHTNPQEALAVKKLLHKLRGDYAIITPFVKQRQLLIQHSVHYERIFTIHKSQGQEFDCVIFSPVQLHYHLTDSANPQALNALNVAISRVKKHLILVCDAKQWQQMPQQFITALINEAIKNHTIITPDLSLDF</sequence>
<keyword evidence="3" id="KW-0347">Helicase</keyword>
<keyword evidence="4" id="KW-0067">ATP-binding</keyword>
<dbReference type="GO" id="GO:0043139">
    <property type="term" value="F:5'-3' DNA helicase activity"/>
    <property type="evidence" value="ECO:0007669"/>
    <property type="project" value="TreeGrafter"/>
</dbReference>
<dbReference type="InterPro" id="IPR027417">
    <property type="entry name" value="P-loop_NTPase"/>
</dbReference>
<dbReference type="AlphaFoldDB" id="A0A1B1U6W7"/>
<proteinExistence type="predicted"/>
<dbReference type="GO" id="GO:0005524">
    <property type="term" value="F:ATP binding"/>
    <property type="evidence" value="ECO:0007669"/>
    <property type="project" value="UniProtKB-KW"/>
</dbReference>
<accession>A0A1B1U6W7</accession>
<gene>
    <name evidence="6" type="ORF">BBW65_06750</name>
</gene>
<evidence type="ECO:0000256" key="1">
    <source>
        <dbReference type="ARBA" id="ARBA00022741"/>
    </source>
</evidence>
<dbReference type="KEGG" id="het:BBW65_06750"/>
<evidence type="ECO:0000259" key="5">
    <source>
        <dbReference type="Pfam" id="PF13087"/>
    </source>
</evidence>
<evidence type="ECO:0000256" key="3">
    <source>
        <dbReference type="ARBA" id="ARBA00022806"/>
    </source>
</evidence>
<dbReference type="RefSeq" id="WP_066341326.1">
    <property type="nucleotide sequence ID" value="NZ_CP016503.1"/>
</dbReference>
<evidence type="ECO:0000313" key="6">
    <source>
        <dbReference type="EMBL" id="ANV98509.1"/>
    </source>
</evidence>
<dbReference type="Pfam" id="PF13087">
    <property type="entry name" value="AAA_12"/>
    <property type="match status" value="1"/>
</dbReference>
<feature type="domain" description="DNA2/NAM7 helicase-like C-terminal" evidence="5">
    <location>
        <begin position="367"/>
        <end position="527"/>
    </location>
</feature>
<dbReference type="InterPro" id="IPR050534">
    <property type="entry name" value="Coronavir_polyprotein_1ab"/>
</dbReference>
<keyword evidence="1" id="KW-0547">Nucleotide-binding</keyword>